<dbReference type="STRING" id="380248.SAMN05216251_11752"/>
<dbReference type="SUPFAM" id="SSF55811">
    <property type="entry name" value="Nudix"/>
    <property type="match status" value="1"/>
</dbReference>
<keyword evidence="5" id="KW-1185">Reference proteome</keyword>
<dbReference type="Gene3D" id="3.90.79.10">
    <property type="entry name" value="Nucleoside Triphosphate Pyrophosphohydrolase"/>
    <property type="match status" value="1"/>
</dbReference>
<dbReference type="InterPro" id="IPR020084">
    <property type="entry name" value="NUDIX_hydrolase_CS"/>
</dbReference>
<dbReference type="Pfam" id="PF00293">
    <property type="entry name" value="NUDIX"/>
    <property type="match status" value="1"/>
</dbReference>
<protein>
    <submittedName>
        <fullName evidence="4">ADP-ribose pyrophosphatase</fullName>
    </submittedName>
</protein>
<evidence type="ECO:0000256" key="1">
    <source>
        <dbReference type="ARBA" id="ARBA00022801"/>
    </source>
</evidence>
<reference evidence="4 5" key="1">
    <citation type="submission" date="2016-10" db="EMBL/GenBank/DDBJ databases">
        <authorList>
            <person name="de Groot N.N."/>
        </authorList>
    </citation>
    <scope>NUCLEOTIDE SEQUENCE [LARGE SCALE GENOMIC DNA]</scope>
    <source>
        <strain evidence="4 5">CGMCC 4.3510</strain>
    </source>
</reference>
<name>A0A1I2JCQ7_9ACTN</name>
<dbReference type="PROSITE" id="PS51462">
    <property type="entry name" value="NUDIX"/>
    <property type="match status" value="1"/>
</dbReference>
<dbReference type="AlphaFoldDB" id="A0A1I2JCQ7"/>
<dbReference type="InterPro" id="IPR000086">
    <property type="entry name" value="NUDIX_hydrolase_dom"/>
</dbReference>
<dbReference type="Proteomes" id="UP000199323">
    <property type="component" value="Unassembled WGS sequence"/>
</dbReference>
<dbReference type="InterPro" id="IPR015797">
    <property type="entry name" value="NUDIX_hydrolase-like_dom_sf"/>
</dbReference>
<keyword evidence="1" id="KW-0378">Hydrolase</keyword>
<feature type="compositionally biased region" description="Acidic residues" evidence="2">
    <location>
        <begin position="8"/>
        <end position="19"/>
    </location>
</feature>
<proteinExistence type="predicted"/>
<evidence type="ECO:0000259" key="3">
    <source>
        <dbReference type="PROSITE" id="PS51462"/>
    </source>
</evidence>
<dbReference type="PROSITE" id="PS00893">
    <property type="entry name" value="NUDIX_BOX"/>
    <property type="match status" value="1"/>
</dbReference>
<dbReference type="CDD" id="cd03424">
    <property type="entry name" value="NUDIX_ADPRase_Nudt5_UGPPase_Nudt14"/>
    <property type="match status" value="1"/>
</dbReference>
<dbReference type="GO" id="GO:0016787">
    <property type="term" value="F:hydrolase activity"/>
    <property type="evidence" value="ECO:0007669"/>
    <property type="project" value="UniProtKB-KW"/>
</dbReference>
<dbReference type="OrthoDB" id="9806150at2"/>
<sequence length="267" mass="28653">MDGTDGIDLAEDGAQDSDGEADRVRERRRARLAAYDELRARRPELFTNPEGAAFEILLDPAEQAAVTRQTAELAAALGLSDDVADIGVVHQDPYIRLVRDAVRFADGRTGTYIRIVGDRATGGAAALPVLDDGRIVLLHHFRHADRRRHWEIPRGFGEAGEDGAATARREAGEELGCAVRESVLLGPYAADSGIGDNVNELHLVRIDTAAFREEPEDGARAEGISERRALDPGAFHAMLLGGEITDGYTLAAYGLAVARGLLAPPGR</sequence>
<feature type="domain" description="Nudix hydrolase" evidence="3">
    <location>
        <begin position="116"/>
        <end position="252"/>
    </location>
</feature>
<gene>
    <name evidence="4" type="ORF">SAMN05216251_11752</name>
</gene>
<dbReference type="RefSeq" id="WP_093715968.1">
    <property type="nucleotide sequence ID" value="NZ_FONG01000017.1"/>
</dbReference>
<feature type="region of interest" description="Disordered" evidence="2">
    <location>
        <begin position="1"/>
        <end position="24"/>
    </location>
</feature>
<dbReference type="EMBL" id="FONG01000017">
    <property type="protein sequence ID" value="SFF51770.1"/>
    <property type="molecule type" value="Genomic_DNA"/>
</dbReference>
<evidence type="ECO:0000256" key="2">
    <source>
        <dbReference type="SAM" id="MobiDB-lite"/>
    </source>
</evidence>
<evidence type="ECO:0000313" key="5">
    <source>
        <dbReference type="Proteomes" id="UP000199323"/>
    </source>
</evidence>
<organism evidence="4 5">
    <name type="scientific">Actinacidiphila alni</name>
    <dbReference type="NCBI Taxonomy" id="380248"/>
    <lineage>
        <taxon>Bacteria</taxon>
        <taxon>Bacillati</taxon>
        <taxon>Actinomycetota</taxon>
        <taxon>Actinomycetes</taxon>
        <taxon>Kitasatosporales</taxon>
        <taxon>Streptomycetaceae</taxon>
        <taxon>Actinacidiphila</taxon>
    </lineage>
</organism>
<evidence type="ECO:0000313" key="4">
    <source>
        <dbReference type="EMBL" id="SFF51770.1"/>
    </source>
</evidence>
<accession>A0A1I2JCQ7</accession>